<accession>A0ABQ5PIH5</accession>
<name>A0ABQ5PIH5_9PSED</name>
<organism evidence="1 2">
    <name type="scientific">Pseudomonas atacamensis</name>
    <dbReference type="NCBI Taxonomy" id="2565368"/>
    <lineage>
        <taxon>Bacteria</taxon>
        <taxon>Pseudomonadati</taxon>
        <taxon>Pseudomonadota</taxon>
        <taxon>Gammaproteobacteria</taxon>
        <taxon>Pseudomonadales</taxon>
        <taxon>Pseudomonadaceae</taxon>
        <taxon>Pseudomonas</taxon>
    </lineage>
</organism>
<evidence type="ECO:0000313" key="1">
    <source>
        <dbReference type="EMBL" id="GLH43230.1"/>
    </source>
</evidence>
<dbReference type="EMBL" id="BSCQ01000031">
    <property type="protein sequence ID" value="GLH43230.1"/>
    <property type="molecule type" value="Genomic_DNA"/>
</dbReference>
<sequence>MTANVGDPEFANDSKSLNGASFAVSSQEKIAALPDFRGMIETITWDISTALSARS</sequence>
<keyword evidence="2" id="KW-1185">Reference proteome</keyword>
<reference evidence="1" key="2">
    <citation type="submission" date="2022-11" db="EMBL/GenBank/DDBJ databases">
        <title>Draft genome sequencing of Pseudomonas atacamensis RS3R1.</title>
        <authorList>
            <person name="Furuya T."/>
            <person name="Kaneko H."/>
        </authorList>
    </citation>
    <scope>NUCLEOTIDE SEQUENCE</scope>
    <source>
        <strain evidence="1">RS3R-1</strain>
    </source>
</reference>
<evidence type="ECO:0000313" key="2">
    <source>
        <dbReference type="Proteomes" id="UP001145022"/>
    </source>
</evidence>
<reference evidence="1" key="3">
    <citation type="journal article" date="2023" name="J. Biotechnol.">
        <title>Draft Genome Sequences of Endophytic Pseudomonas Strains, Isolated from the Interior of Brassicaceae Plants.</title>
        <authorList>
            <person name="Kaneko H."/>
            <person name="Furuya T."/>
        </authorList>
    </citation>
    <scope>NUCLEOTIDE SEQUENCE</scope>
    <source>
        <strain evidence="1">RS3R-1</strain>
    </source>
</reference>
<reference evidence="1" key="1">
    <citation type="journal article" date="2021" name="Sci. Rep.">
        <title>An efficient direct screening system for microorganisms that activate plant immune responses based on plant-microbe interactions using cultured plant cells.</title>
        <authorList>
            <person name="Kurokawa M."/>
            <person name="Nakano M."/>
            <person name="Kitahata N."/>
            <person name="Kuchitsu K."/>
            <person name="Furuya T."/>
        </authorList>
    </citation>
    <scope>NUCLEOTIDE SEQUENCE</scope>
    <source>
        <strain evidence="1">RS3R-1</strain>
    </source>
</reference>
<protein>
    <submittedName>
        <fullName evidence="1">Uncharacterized protein</fullName>
    </submittedName>
</protein>
<gene>
    <name evidence="1" type="ORF">RS3R1_23180</name>
</gene>
<dbReference type="Proteomes" id="UP001145022">
    <property type="component" value="Unassembled WGS sequence"/>
</dbReference>
<proteinExistence type="predicted"/>
<comment type="caution">
    <text evidence="1">The sequence shown here is derived from an EMBL/GenBank/DDBJ whole genome shotgun (WGS) entry which is preliminary data.</text>
</comment>